<comment type="subunit">
    <text evidence="2">Homodimer. Interacts with LigD.</text>
</comment>
<keyword evidence="2" id="KW-0233">DNA recombination</keyword>
<protein>
    <recommendedName>
        <fullName evidence="2">Non-homologous end joining protein Ku</fullName>
    </recommendedName>
</protein>
<evidence type="ECO:0000256" key="2">
    <source>
        <dbReference type="HAMAP-Rule" id="MF_01875"/>
    </source>
</evidence>
<dbReference type="Pfam" id="PF02735">
    <property type="entry name" value="Ku"/>
    <property type="match status" value="1"/>
</dbReference>
<dbReference type="RefSeq" id="WP_188952938.1">
    <property type="nucleotide sequence ID" value="NZ_BMIB01000003.1"/>
</dbReference>
<dbReference type="EMBL" id="BMIB01000003">
    <property type="protein sequence ID" value="GGH69240.1"/>
    <property type="molecule type" value="Genomic_DNA"/>
</dbReference>
<dbReference type="PANTHER" id="PTHR41251:SF1">
    <property type="entry name" value="NON-HOMOLOGOUS END JOINING PROTEIN KU"/>
    <property type="match status" value="1"/>
</dbReference>
<dbReference type="InterPro" id="IPR009187">
    <property type="entry name" value="Prok_Ku"/>
</dbReference>
<dbReference type="Gene3D" id="2.40.290.10">
    <property type="match status" value="1"/>
</dbReference>
<dbReference type="GO" id="GO:0006303">
    <property type="term" value="P:double-strand break repair via nonhomologous end joining"/>
    <property type="evidence" value="ECO:0007669"/>
    <property type="project" value="UniProtKB-UniRule"/>
</dbReference>
<name>A0A917IY64_9BACT</name>
<gene>
    <name evidence="2 4" type="primary">ku</name>
    <name evidence="4" type="ORF">GCM10011379_26360</name>
</gene>
<dbReference type="GO" id="GO:0003690">
    <property type="term" value="F:double-stranded DNA binding"/>
    <property type="evidence" value="ECO:0007669"/>
    <property type="project" value="UniProtKB-UniRule"/>
</dbReference>
<dbReference type="AlphaFoldDB" id="A0A917IY64"/>
<organism evidence="4 5">
    <name type="scientific">Filimonas zeae</name>
    <dbReference type="NCBI Taxonomy" id="1737353"/>
    <lineage>
        <taxon>Bacteria</taxon>
        <taxon>Pseudomonadati</taxon>
        <taxon>Bacteroidota</taxon>
        <taxon>Chitinophagia</taxon>
        <taxon>Chitinophagales</taxon>
        <taxon>Chitinophagaceae</taxon>
        <taxon>Filimonas</taxon>
    </lineage>
</organism>
<evidence type="ECO:0000313" key="5">
    <source>
        <dbReference type="Proteomes" id="UP000627292"/>
    </source>
</evidence>
<accession>A0A917IY64</accession>
<dbReference type="SUPFAM" id="SSF100939">
    <property type="entry name" value="SPOC domain-like"/>
    <property type="match status" value="1"/>
</dbReference>
<dbReference type="Proteomes" id="UP000627292">
    <property type="component" value="Unassembled WGS sequence"/>
</dbReference>
<evidence type="ECO:0000256" key="1">
    <source>
        <dbReference type="ARBA" id="ARBA00023125"/>
    </source>
</evidence>
<dbReference type="SMART" id="SM00559">
    <property type="entry name" value="Ku78"/>
    <property type="match status" value="1"/>
</dbReference>
<proteinExistence type="inferred from homology"/>
<keyword evidence="2" id="KW-0234">DNA repair</keyword>
<keyword evidence="2" id="KW-0227">DNA damage</keyword>
<keyword evidence="1 2" id="KW-0238">DNA-binding</keyword>
<reference evidence="4" key="2">
    <citation type="submission" date="2020-09" db="EMBL/GenBank/DDBJ databases">
        <authorList>
            <person name="Sun Q."/>
            <person name="Zhou Y."/>
        </authorList>
    </citation>
    <scope>NUCLEOTIDE SEQUENCE</scope>
    <source>
        <strain evidence="4">CGMCC 1.15290</strain>
    </source>
</reference>
<dbReference type="InterPro" id="IPR006164">
    <property type="entry name" value="DNA_bd_Ku70/Ku80"/>
</dbReference>
<dbReference type="InterPro" id="IPR016194">
    <property type="entry name" value="SPOC-like_C_dom_sf"/>
</dbReference>
<evidence type="ECO:0000313" key="4">
    <source>
        <dbReference type="EMBL" id="GGH69240.1"/>
    </source>
</evidence>
<comment type="similarity">
    <text evidence="2">Belongs to the prokaryotic Ku family.</text>
</comment>
<feature type="domain" description="Ku" evidence="3">
    <location>
        <begin position="51"/>
        <end position="178"/>
    </location>
</feature>
<evidence type="ECO:0000259" key="3">
    <source>
        <dbReference type="SMART" id="SM00559"/>
    </source>
</evidence>
<dbReference type="NCBIfam" id="TIGR02772">
    <property type="entry name" value="Ku_bact"/>
    <property type="match status" value="1"/>
</dbReference>
<dbReference type="PIRSF" id="PIRSF006493">
    <property type="entry name" value="Prok_Ku"/>
    <property type="match status" value="1"/>
</dbReference>
<comment type="caution">
    <text evidence="4">The sequence shown here is derived from an EMBL/GenBank/DDBJ whole genome shotgun (WGS) entry which is preliminary data.</text>
</comment>
<reference evidence="4" key="1">
    <citation type="journal article" date="2014" name="Int. J. Syst. Evol. Microbiol.">
        <title>Complete genome sequence of Corynebacterium casei LMG S-19264T (=DSM 44701T), isolated from a smear-ripened cheese.</title>
        <authorList>
            <consortium name="US DOE Joint Genome Institute (JGI-PGF)"/>
            <person name="Walter F."/>
            <person name="Albersmeier A."/>
            <person name="Kalinowski J."/>
            <person name="Ruckert C."/>
        </authorList>
    </citation>
    <scope>NUCLEOTIDE SEQUENCE</scope>
    <source>
        <strain evidence="4">CGMCC 1.15290</strain>
    </source>
</reference>
<keyword evidence="5" id="KW-1185">Reference proteome</keyword>
<dbReference type="GO" id="GO:0006310">
    <property type="term" value="P:DNA recombination"/>
    <property type="evidence" value="ECO:0007669"/>
    <property type="project" value="UniProtKB-KW"/>
</dbReference>
<dbReference type="HAMAP" id="MF_01875">
    <property type="entry name" value="Prokaryotic_Ku"/>
    <property type="match status" value="1"/>
</dbReference>
<dbReference type="PANTHER" id="PTHR41251">
    <property type="entry name" value="NON-HOMOLOGOUS END JOINING PROTEIN KU"/>
    <property type="match status" value="1"/>
</dbReference>
<comment type="function">
    <text evidence="2">With LigD forms a non-homologous end joining (NHEJ) DNA repair enzyme, which repairs dsDNA breaks with reduced fidelity. Binds linear dsDNA with 5'- and 3'- overhangs but not closed circular dsDNA nor ssDNA. Recruits and stimulates the ligase activity of LigD.</text>
</comment>
<sequence>MRSIWKGAIGFGLVNIPVNLYSATENSSLNLDMLDKKDHSRIHFKRVNDAGKEVSWANIVKGYDLNGSYVILDDKDFEKASPEKTQMIQINEFAKLSDINPMLFETPYYLEPRTEGKKAYVLLRDAITKSGKLGIGSFVLRNKEHLCALTTHNEVMLLYILRFPQEIRDVSEIKIPAAKNSAAELKMAMALIDNLTPVKFKVDKYKDTYTEALLKIIQQKKKGVKRPAAKMKVVHNRTTNDLVSQLKASLGGKSKTTSHKKAS</sequence>